<sequence>MLIQESHEDVGTRADGNEGSMRIFLFHPSIPNYPNARFPGVVLFSEIYQVTGPVARFARQIAGQGYIVAAPSSYHEFTGPEALAYDGPGTDAGNEWKVKKVPYVSQALISKHEAHEILTTTQTLAGYDEDATLSIDLLLSLKTCNGRVGTTGMVRCYPNYHHPLLEAVSGDLFKTKYRPRNMLLNSCNDPRAPNPFPRSKTDPGFFLQCLGGHLAYRCALDPRISAAVTYFATDLHSATLGLGQKDDSLARAGEIKAELAMIHGTLDNHVPAAGRDLIRATLRERGVLFSWYEVAGAQHAFIRDELSKGRYDPAITKICFEILLELFGRTLKLDLGAHDGVEQEIEDIC</sequence>
<keyword evidence="3" id="KW-1185">Reference proteome</keyword>
<proteinExistence type="predicted"/>
<gene>
    <name evidence="2" type="ORF">QTJ16_000726</name>
</gene>
<evidence type="ECO:0000259" key="1">
    <source>
        <dbReference type="Pfam" id="PF01738"/>
    </source>
</evidence>
<dbReference type="InterPro" id="IPR002925">
    <property type="entry name" value="Dienelactn_hydro"/>
</dbReference>
<accession>A0AAD9T677</accession>
<dbReference type="Pfam" id="PF01738">
    <property type="entry name" value="DLH"/>
    <property type="match status" value="1"/>
</dbReference>
<dbReference type="PANTHER" id="PTHR47562">
    <property type="match status" value="1"/>
</dbReference>
<feature type="domain" description="Dienelactone hydrolase" evidence="1">
    <location>
        <begin position="209"/>
        <end position="329"/>
    </location>
</feature>
<dbReference type="GO" id="GO:0016787">
    <property type="term" value="F:hydrolase activity"/>
    <property type="evidence" value="ECO:0007669"/>
    <property type="project" value="InterPro"/>
</dbReference>
<dbReference type="PANTHER" id="PTHR47562:SF2">
    <property type="entry name" value="CARBOXYMETHYLENEBUTENOLIDASE-RELATED"/>
    <property type="match status" value="1"/>
</dbReference>
<dbReference type="InterPro" id="IPR029058">
    <property type="entry name" value="AB_hydrolase_fold"/>
</dbReference>
<organism evidence="2 3">
    <name type="scientific">Diplocarpon rosae</name>
    <dbReference type="NCBI Taxonomy" id="946125"/>
    <lineage>
        <taxon>Eukaryota</taxon>
        <taxon>Fungi</taxon>
        <taxon>Dikarya</taxon>
        <taxon>Ascomycota</taxon>
        <taxon>Pezizomycotina</taxon>
        <taxon>Leotiomycetes</taxon>
        <taxon>Helotiales</taxon>
        <taxon>Drepanopezizaceae</taxon>
        <taxon>Diplocarpon</taxon>
    </lineage>
</organism>
<dbReference type="EMBL" id="JAUBYV010000001">
    <property type="protein sequence ID" value="KAK2629906.1"/>
    <property type="molecule type" value="Genomic_DNA"/>
</dbReference>
<dbReference type="AlphaFoldDB" id="A0AAD9T677"/>
<evidence type="ECO:0000313" key="2">
    <source>
        <dbReference type="EMBL" id="KAK2629906.1"/>
    </source>
</evidence>
<evidence type="ECO:0000313" key="3">
    <source>
        <dbReference type="Proteomes" id="UP001285354"/>
    </source>
</evidence>
<reference evidence="2" key="1">
    <citation type="submission" date="2023-06" db="EMBL/GenBank/DDBJ databases">
        <title>Draft genome of Marssonina rosae.</title>
        <authorList>
            <person name="Cheng Q."/>
        </authorList>
    </citation>
    <scope>NUCLEOTIDE SEQUENCE</scope>
    <source>
        <strain evidence="2">R4</strain>
    </source>
</reference>
<comment type="caution">
    <text evidence="2">The sequence shown here is derived from an EMBL/GenBank/DDBJ whole genome shotgun (WGS) entry which is preliminary data.</text>
</comment>
<protein>
    <recommendedName>
        <fullName evidence="1">Dienelactone hydrolase domain-containing protein</fullName>
    </recommendedName>
</protein>
<dbReference type="SUPFAM" id="SSF53474">
    <property type="entry name" value="alpha/beta-Hydrolases"/>
    <property type="match status" value="2"/>
</dbReference>
<dbReference type="Gene3D" id="3.40.50.1820">
    <property type="entry name" value="alpha/beta hydrolase"/>
    <property type="match status" value="2"/>
</dbReference>
<name>A0AAD9T677_9HELO</name>
<dbReference type="Proteomes" id="UP001285354">
    <property type="component" value="Unassembled WGS sequence"/>
</dbReference>